<comment type="caution">
    <text evidence="2">The sequence shown here is derived from an EMBL/GenBank/DDBJ whole genome shotgun (WGS) entry which is preliminary data.</text>
</comment>
<dbReference type="SUPFAM" id="SSF51338">
    <property type="entry name" value="Composite domain of metallo-dependent hydrolases"/>
    <property type="match status" value="1"/>
</dbReference>
<dbReference type="InterPro" id="IPR013108">
    <property type="entry name" value="Amidohydro_3"/>
</dbReference>
<dbReference type="PANTHER" id="PTHR22642">
    <property type="entry name" value="IMIDAZOLONEPROPIONASE"/>
    <property type="match status" value="1"/>
</dbReference>
<feature type="domain" description="Amidohydrolase 3" evidence="1">
    <location>
        <begin position="72"/>
        <end position="562"/>
    </location>
</feature>
<dbReference type="SUPFAM" id="SSF51556">
    <property type="entry name" value="Metallo-dependent hydrolases"/>
    <property type="match status" value="1"/>
</dbReference>
<dbReference type="OrthoDB" id="3173428at2"/>
<dbReference type="InterPro" id="IPR032466">
    <property type="entry name" value="Metal_Hydrolase"/>
</dbReference>
<sequence length="568" mass="61674">MSDNHTTTHADVTDDAIRLRLFVNGEILTAKPGFEDEPQPQALLTDADGRIAFVGDEDEARARAADLDGVEERDLDGAALLPGFIDAHGHLSAIAHYFTTADLHDSVDIDDVVNRLRDFAERRHIDAGGIIIGNGYDQNTLAGGQHPTRHDLDRVSTTIPVVAVHVSGHVLAANTKALEVSGIHLDDPDPFGGTFGRDENGLINGFAAEKAAWRIRAVAAERSVVDFDELGDATQDVYLSNGITTAQDGASGRQPIADFARFGNRHGLRLDVVAYPVSGRDSDGVLDDYATYVGKNYHHGLRIGGLKVVLDGSPQARTAWVTEPYTPGPEGEGYRGGPSVSEEDVYQAARRTIDNNLQLIVHTNGDAASDRFLDAYERALTDSPNPGKRDLHPVMIHSQLARRDQLERLGRLGGIPSFFVAHTWYWGDVHVKNFGARRGGRISAAGDAKRLGLRYTFHNDSPIIKPNLLDTIWAGATRRTKSGRQLDLDQRVSVADGIRAITANAAYQYGEEHNKGTLEAGKLADLAIVEKNPLSVPLDETGAPDESLRALKVLETIKNGRTAWVREA</sequence>
<dbReference type="Gene3D" id="3.10.310.70">
    <property type="match status" value="1"/>
</dbReference>
<dbReference type="AlphaFoldDB" id="A0A2M9H6T6"/>
<gene>
    <name evidence="2" type="ORF">CS006_10265</name>
</gene>
<dbReference type="Proteomes" id="UP000229095">
    <property type="component" value="Unassembled WGS sequence"/>
</dbReference>
<evidence type="ECO:0000259" key="1">
    <source>
        <dbReference type="Pfam" id="PF07969"/>
    </source>
</evidence>
<accession>A0A2M9H6T6</accession>
<name>A0A2M9H6T6_9BIFI</name>
<keyword evidence="3" id="KW-1185">Reference proteome</keyword>
<dbReference type="EMBL" id="PEBI01000005">
    <property type="protein sequence ID" value="PJM72528.1"/>
    <property type="molecule type" value="Genomic_DNA"/>
</dbReference>
<evidence type="ECO:0000313" key="2">
    <source>
        <dbReference type="EMBL" id="PJM72528.1"/>
    </source>
</evidence>
<protein>
    <recommendedName>
        <fullName evidence="1">Amidohydrolase 3 domain-containing protein</fullName>
    </recommendedName>
</protein>
<dbReference type="InterPro" id="IPR033932">
    <property type="entry name" value="YtcJ-like"/>
</dbReference>
<proteinExistence type="predicted"/>
<dbReference type="InterPro" id="IPR011059">
    <property type="entry name" value="Metal-dep_hydrolase_composite"/>
</dbReference>
<dbReference type="Pfam" id="PF07969">
    <property type="entry name" value="Amidohydro_3"/>
    <property type="match status" value="1"/>
</dbReference>
<dbReference type="CDD" id="cd01300">
    <property type="entry name" value="YtcJ_like"/>
    <property type="match status" value="1"/>
</dbReference>
<dbReference type="GO" id="GO:0016810">
    <property type="term" value="F:hydrolase activity, acting on carbon-nitrogen (but not peptide) bonds"/>
    <property type="evidence" value="ECO:0007669"/>
    <property type="project" value="InterPro"/>
</dbReference>
<dbReference type="PANTHER" id="PTHR22642:SF2">
    <property type="entry name" value="PROTEIN LONG AFTER FAR-RED 3"/>
    <property type="match status" value="1"/>
</dbReference>
<dbReference type="Gene3D" id="3.20.20.140">
    <property type="entry name" value="Metal-dependent hydrolases"/>
    <property type="match status" value="1"/>
</dbReference>
<reference evidence="2 3" key="1">
    <citation type="submission" date="2017-10" db="EMBL/GenBank/DDBJ databases">
        <title>Draft genome sequences of strains TRE 1, TRE 9, TRE H and TRI 7, isolated from tamarins, belonging to four potential novel Bifidobacterium species.</title>
        <authorList>
            <person name="Mattarelli P."/>
            <person name="Modesto M."/>
            <person name="Puglisi E."/>
            <person name="Morelli L."/>
            <person name="Spezio C."/>
            <person name="Bonetti A."/>
            <person name="Sandri C."/>
        </authorList>
    </citation>
    <scope>NUCLEOTIDE SEQUENCE [LARGE SCALE GENOMIC DNA]</scope>
    <source>
        <strain evidence="3">TRE1</strain>
    </source>
</reference>
<organism evidence="2 3">
    <name type="scientific">Bifidobacterium primatium</name>
    <dbReference type="NCBI Taxonomy" id="2045438"/>
    <lineage>
        <taxon>Bacteria</taxon>
        <taxon>Bacillati</taxon>
        <taxon>Actinomycetota</taxon>
        <taxon>Actinomycetes</taxon>
        <taxon>Bifidobacteriales</taxon>
        <taxon>Bifidobacteriaceae</taxon>
        <taxon>Bifidobacterium</taxon>
    </lineage>
</organism>
<dbReference type="Gene3D" id="2.30.40.10">
    <property type="entry name" value="Urease, subunit C, domain 1"/>
    <property type="match status" value="1"/>
</dbReference>
<evidence type="ECO:0000313" key="3">
    <source>
        <dbReference type="Proteomes" id="UP000229095"/>
    </source>
</evidence>